<evidence type="ECO:0000256" key="3">
    <source>
        <dbReference type="ARBA" id="ARBA00022741"/>
    </source>
</evidence>
<evidence type="ECO:0000256" key="4">
    <source>
        <dbReference type="ARBA" id="ARBA00022777"/>
    </source>
</evidence>
<accession>A0ABX9WF93</accession>
<dbReference type="InterPro" id="IPR000719">
    <property type="entry name" value="Prot_kinase_dom"/>
</dbReference>
<dbReference type="InterPro" id="IPR050660">
    <property type="entry name" value="NEK_Ser/Thr_kinase"/>
</dbReference>
<evidence type="ECO:0000256" key="5">
    <source>
        <dbReference type="ARBA" id="ARBA00022840"/>
    </source>
</evidence>
<keyword evidence="4" id="KW-0418">Kinase</keyword>
<dbReference type="Gene3D" id="1.10.510.10">
    <property type="entry name" value="Transferase(Phosphotransferase) domain 1"/>
    <property type="match status" value="1"/>
</dbReference>
<keyword evidence="8" id="KW-1185">Reference proteome</keyword>
<dbReference type="EC" id="2.7.11.1" evidence="1"/>
<dbReference type="Proteomes" id="UP000280698">
    <property type="component" value="Unassembled WGS sequence"/>
</dbReference>
<proteinExistence type="predicted"/>
<dbReference type="InterPro" id="IPR011009">
    <property type="entry name" value="Kinase-like_dom_sf"/>
</dbReference>
<dbReference type="InterPro" id="IPR008271">
    <property type="entry name" value="Ser/Thr_kinase_AS"/>
</dbReference>
<dbReference type="Pfam" id="PF00069">
    <property type="entry name" value="Pkinase"/>
    <property type="match status" value="2"/>
</dbReference>
<keyword evidence="5" id="KW-0067">ATP-binding</keyword>
<organism evidence="7 8">
    <name type="scientific">Micromonospora solifontis</name>
    <dbReference type="NCBI Taxonomy" id="2487138"/>
    <lineage>
        <taxon>Bacteria</taxon>
        <taxon>Bacillati</taxon>
        <taxon>Actinomycetota</taxon>
        <taxon>Actinomycetes</taxon>
        <taxon>Micromonosporales</taxon>
        <taxon>Micromonosporaceae</taxon>
        <taxon>Micromonospora</taxon>
    </lineage>
</organism>
<dbReference type="EMBL" id="RJLN01000033">
    <property type="protein sequence ID" value="RNL98556.1"/>
    <property type="molecule type" value="Genomic_DNA"/>
</dbReference>
<dbReference type="PROSITE" id="PS50011">
    <property type="entry name" value="PROTEIN_KINASE_DOM"/>
    <property type="match status" value="1"/>
</dbReference>
<evidence type="ECO:0000313" key="7">
    <source>
        <dbReference type="EMBL" id="RNL98556.1"/>
    </source>
</evidence>
<evidence type="ECO:0000313" key="8">
    <source>
        <dbReference type="Proteomes" id="UP000280698"/>
    </source>
</evidence>
<protein>
    <recommendedName>
        <fullName evidence="1">non-specific serine/threonine protein kinase</fullName>
        <ecNumber evidence="1">2.7.11.1</ecNumber>
    </recommendedName>
</protein>
<keyword evidence="3" id="KW-0547">Nucleotide-binding</keyword>
<dbReference type="PROSITE" id="PS00108">
    <property type="entry name" value="PROTEIN_KINASE_ST"/>
    <property type="match status" value="1"/>
</dbReference>
<gene>
    <name evidence="7" type="ORF">EFE23_13730</name>
</gene>
<evidence type="ECO:0000256" key="1">
    <source>
        <dbReference type="ARBA" id="ARBA00012513"/>
    </source>
</evidence>
<dbReference type="CDD" id="cd14014">
    <property type="entry name" value="STKc_PknB_like"/>
    <property type="match status" value="1"/>
</dbReference>
<dbReference type="Gene3D" id="3.40.50.300">
    <property type="entry name" value="P-loop containing nucleotide triphosphate hydrolases"/>
    <property type="match status" value="1"/>
</dbReference>
<keyword evidence="2" id="KW-0808">Transferase</keyword>
<dbReference type="SMART" id="SM00220">
    <property type="entry name" value="S_TKc"/>
    <property type="match status" value="1"/>
</dbReference>
<dbReference type="PANTHER" id="PTHR43671:SF13">
    <property type="entry name" value="SERINE_THREONINE-PROTEIN KINASE NEK2"/>
    <property type="match status" value="1"/>
</dbReference>
<dbReference type="SUPFAM" id="SSF56112">
    <property type="entry name" value="Protein kinase-like (PK-like)"/>
    <property type="match status" value="1"/>
</dbReference>
<name>A0ABX9WF93_9ACTN</name>
<evidence type="ECO:0000259" key="6">
    <source>
        <dbReference type="PROSITE" id="PS50011"/>
    </source>
</evidence>
<sequence>MRATCLPPKFGRGVVPVASRPVLGHQPQKSAPRLAATGVVMPISDYILRSFRLNDPTDRGPVIDAVRAAGFSIENIQEDMRHPQKWGLILKPNRRLSELFRLDREVLLWCSTYPRFQARDIDDMKVVLSRMGVRLSRSFAILVSRYDPHTRSRVEAESSLDTTIVHCSFDELSAKRPGDEPALQRILLDRLYVRDLYDLPSAAIKAADFFGRRDTIDDIADELITGQSQVGVFGLRKIGKTSLTNRVTESVAQSGRCIVAKIDLQWTTSIDPRPEYTLWALGEALYASGRVARSTKGLKLFGQYATATDAISAGLSVWEAFAHDLTAIIHASSRRVVIAVDEIERLFELPDKSSFVRLWRVLRGLDQQFPGRLKYLISGTSPECAESATISGLDNPLYRYLSIRYLGPLDPRDAQDLLVNLGSPIGLRWTNEGLSYALEQTGGHPALLRTLGSLVHSSLLPRHEAVDVVRNHAVLAARSMVSAHSAVLAQVTASLEDQYPDEFVMLKMLAEGQVYNFRMLASEYVDEMSHLIGYGLLPDGDRSEALSIGLLQSYLQARQDRPQEGPGTPVLRVGDHVGGRVIVARIRSGGFADVLVAQDEKGEKVAVKAFRAARLSALEREVEYLQSLSHPGIVRFIEATQAPGGVPCIVMEYLEGSTLADMCNATLSPDTASFLSIASRLLDALSYMHPSASGAAALMENSELTPGGFEDWERLRYGVVHRDIKPENIIIADRGPVLIDFNISVRAADPVQTISSTPGYLPPDFNGISWTPDVDIFQLGVTLAQLAAGARFDGENLKDLLTLAGGRHGDVVGSWLRTLVADSDRPTASDAKVGLPRTGN</sequence>
<dbReference type="InterPro" id="IPR027417">
    <property type="entry name" value="P-loop_NTPase"/>
</dbReference>
<dbReference type="PANTHER" id="PTHR43671">
    <property type="entry name" value="SERINE/THREONINE-PROTEIN KINASE NEK"/>
    <property type="match status" value="1"/>
</dbReference>
<feature type="domain" description="Protein kinase" evidence="6">
    <location>
        <begin position="580"/>
        <end position="840"/>
    </location>
</feature>
<comment type="caution">
    <text evidence="7">The sequence shown here is derived from an EMBL/GenBank/DDBJ whole genome shotgun (WGS) entry which is preliminary data.</text>
</comment>
<dbReference type="SUPFAM" id="SSF52540">
    <property type="entry name" value="P-loop containing nucleoside triphosphate hydrolases"/>
    <property type="match status" value="1"/>
</dbReference>
<reference evidence="7 8" key="1">
    <citation type="submission" date="2018-11" db="EMBL/GenBank/DDBJ databases">
        <title>Micromonospora sp. PPF5-17, a new actinomycetes isolated from a hot spring soil.</title>
        <authorList>
            <person name="Thawai C."/>
        </authorList>
    </citation>
    <scope>NUCLEOTIDE SEQUENCE [LARGE SCALE GENOMIC DNA]</scope>
    <source>
        <strain evidence="7 8">PPF5-17</strain>
    </source>
</reference>
<evidence type="ECO:0000256" key="2">
    <source>
        <dbReference type="ARBA" id="ARBA00022679"/>
    </source>
</evidence>